<proteinExistence type="predicted"/>
<name>A0A7J9GPT5_9ROSI</name>
<comment type="caution">
    <text evidence="2">The sequence shown here is derived from an EMBL/GenBank/DDBJ whole genome shotgun (WGS) entry which is preliminary data.</text>
</comment>
<accession>A0A7J9GPT5</accession>
<evidence type="ECO:0000256" key="1">
    <source>
        <dbReference type="SAM" id="MobiDB-lite"/>
    </source>
</evidence>
<dbReference type="Proteomes" id="UP000593560">
    <property type="component" value="Unassembled WGS sequence"/>
</dbReference>
<organism evidence="2 3">
    <name type="scientific">Gossypium harknessii</name>
    <dbReference type="NCBI Taxonomy" id="34285"/>
    <lineage>
        <taxon>Eukaryota</taxon>
        <taxon>Viridiplantae</taxon>
        <taxon>Streptophyta</taxon>
        <taxon>Embryophyta</taxon>
        <taxon>Tracheophyta</taxon>
        <taxon>Spermatophyta</taxon>
        <taxon>Magnoliopsida</taxon>
        <taxon>eudicotyledons</taxon>
        <taxon>Gunneridae</taxon>
        <taxon>Pentapetalae</taxon>
        <taxon>rosids</taxon>
        <taxon>malvids</taxon>
        <taxon>Malvales</taxon>
        <taxon>Malvaceae</taxon>
        <taxon>Malvoideae</taxon>
        <taxon>Gossypium</taxon>
    </lineage>
</organism>
<gene>
    <name evidence="2" type="ORF">Gohar_009869</name>
</gene>
<keyword evidence="3" id="KW-1185">Reference proteome</keyword>
<dbReference type="EMBL" id="JABFAD010000005">
    <property type="protein sequence ID" value="MBA0799348.1"/>
    <property type="molecule type" value="Genomic_DNA"/>
</dbReference>
<evidence type="ECO:0000313" key="3">
    <source>
        <dbReference type="Proteomes" id="UP000593560"/>
    </source>
</evidence>
<sequence>MASMEPGTLSQFQWRIQRTSTENSPSPTFIRR</sequence>
<evidence type="ECO:0000313" key="2">
    <source>
        <dbReference type="EMBL" id="MBA0799348.1"/>
    </source>
</evidence>
<dbReference type="AlphaFoldDB" id="A0A7J9GPT5"/>
<feature type="region of interest" description="Disordered" evidence="1">
    <location>
        <begin position="1"/>
        <end position="32"/>
    </location>
</feature>
<protein>
    <submittedName>
        <fullName evidence="2">Uncharacterized protein</fullName>
    </submittedName>
</protein>
<feature type="compositionally biased region" description="Polar residues" evidence="1">
    <location>
        <begin position="8"/>
        <end position="32"/>
    </location>
</feature>
<reference evidence="2 3" key="1">
    <citation type="journal article" date="2019" name="Genome Biol. Evol.">
        <title>Insights into the evolution of the New World diploid cottons (Gossypium, subgenus Houzingenia) based on genome sequencing.</title>
        <authorList>
            <person name="Grover C.E."/>
            <person name="Arick M.A. 2nd"/>
            <person name="Thrash A."/>
            <person name="Conover J.L."/>
            <person name="Sanders W.S."/>
            <person name="Peterson D.G."/>
            <person name="Frelichowski J.E."/>
            <person name="Scheffler J.A."/>
            <person name="Scheffler B.E."/>
            <person name="Wendel J.F."/>
        </authorList>
    </citation>
    <scope>NUCLEOTIDE SEQUENCE [LARGE SCALE GENOMIC DNA]</scope>
    <source>
        <strain evidence="2">0</strain>
        <tissue evidence="2">Leaf</tissue>
    </source>
</reference>